<sequence length="186" mass="21147">MCAKRAKEIAIVPVLLLTAVHAKKDIPDVLNRAKKIYPNVEFTYGRPLGIQKRLVDVLVEHIEKERETPNDMHLLLVGRGSSDEEAVEDTKRIARLLEQRVNVHVHVCFLAAVHPHFEKKLQAIISGGAHHIVILPYLLFTGLLMKDIKDTVHEFQSKKQKVTVCDYLGGHRNVPHALRDRVLELI</sequence>
<evidence type="ECO:0000256" key="1">
    <source>
        <dbReference type="ARBA" id="ARBA00022723"/>
    </source>
</evidence>
<keyword evidence="2" id="KW-0456">Lyase</keyword>
<dbReference type="GO" id="GO:0016829">
    <property type="term" value="F:lyase activity"/>
    <property type="evidence" value="ECO:0007669"/>
    <property type="project" value="UniProtKB-KW"/>
</dbReference>
<dbReference type="Proteomes" id="UP000028868">
    <property type="component" value="Unassembled WGS sequence"/>
</dbReference>
<evidence type="ECO:0000313" key="4">
    <source>
        <dbReference type="Proteomes" id="UP000028868"/>
    </source>
</evidence>
<dbReference type="PANTHER" id="PTHR33542:SF3">
    <property type="entry name" value="SIROHYDROCHLORIN FERROCHELATASE, CHLOROPLASTIC"/>
    <property type="match status" value="1"/>
</dbReference>
<dbReference type="Gene3D" id="3.40.50.1400">
    <property type="match status" value="2"/>
</dbReference>
<dbReference type="SUPFAM" id="SSF53800">
    <property type="entry name" value="Chelatase"/>
    <property type="match status" value="1"/>
</dbReference>
<dbReference type="InterPro" id="IPR002762">
    <property type="entry name" value="CbiX-like"/>
</dbReference>
<keyword evidence="1" id="KW-0479">Metal-binding</keyword>
<dbReference type="EMBL" id="CCDI010000002">
    <property type="protein sequence ID" value="CDQ23795.1"/>
    <property type="molecule type" value="Genomic_DNA"/>
</dbReference>
<evidence type="ECO:0000313" key="3">
    <source>
        <dbReference type="EMBL" id="CDQ23795.1"/>
    </source>
</evidence>
<dbReference type="CDD" id="cd03416">
    <property type="entry name" value="CbiX_SirB_N"/>
    <property type="match status" value="1"/>
</dbReference>
<dbReference type="InterPro" id="IPR050963">
    <property type="entry name" value="Sirohydro_Cobaltochel/CbiX"/>
</dbReference>
<proteinExistence type="predicted"/>
<dbReference type="GO" id="GO:0046872">
    <property type="term" value="F:metal ion binding"/>
    <property type="evidence" value="ECO:0007669"/>
    <property type="project" value="UniProtKB-KW"/>
</dbReference>
<name>A0A024P4J1_9BACI</name>
<dbReference type="AlphaFoldDB" id="A0A024P4J1"/>
<keyword evidence="4" id="KW-1185">Reference proteome</keyword>
<protein>
    <submittedName>
        <fullName evidence="3">Sirohydrochlorin ferrochelatase</fullName>
    </submittedName>
</protein>
<organism evidence="3 4">
    <name type="scientific">Halobacillus karajensis</name>
    <dbReference type="NCBI Taxonomy" id="195088"/>
    <lineage>
        <taxon>Bacteria</taxon>
        <taxon>Bacillati</taxon>
        <taxon>Bacillota</taxon>
        <taxon>Bacilli</taxon>
        <taxon>Bacillales</taxon>
        <taxon>Bacillaceae</taxon>
        <taxon>Halobacillus</taxon>
    </lineage>
</organism>
<reference evidence="3 4" key="2">
    <citation type="submission" date="2014-05" db="EMBL/GenBank/DDBJ databases">
        <title>Draft genome sequence of Halobacillus karajensis HK-03.</title>
        <authorList>
            <person name="Khelaifia S."/>
            <person name="Croce O."/>
            <person name="Lagier J.C."/>
            <person name="Raoult D."/>
        </authorList>
    </citation>
    <scope>NUCLEOTIDE SEQUENCE [LARGE SCALE GENOMIC DNA]</scope>
    <source>
        <strain evidence="3 4">HD-03</strain>
    </source>
</reference>
<dbReference type="CDD" id="cd03414">
    <property type="entry name" value="CbiX_SirB_C"/>
    <property type="match status" value="1"/>
</dbReference>
<comment type="caution">
    <text evidence="3">The sequence shown here is derived from an EMBL/GenBank/DDBJ whole genome shotgun (WGS) entry which is preliminary data.</text>
</comment>
<gene>
    <name evidence="3" type="primary">sirB_3</name>
    <name evidence="3" type="ORF">BN983_02046</name>
</gene>
<dbReference type="Pfam" id="PF01903">
    <property type="entry name" value="CbiX"/>
    <property type="match status" value="2"/>
</dbReference>
<dbReference type="PANTHER" id="PTHR33542">
    <property type="entry name" value="SIROHYDROCHLORIN FERROCHELATASE, CHLOROPLASTIC"/>
    <property type="match status" value="1"/>
</dbReference>
<reference evidence="4" key="1">
    <citation type="submission" date="2014-03" db="EMBL/GenBank/DDBJ databases">
        <authorList>
            <person name="Urmite Genomes U."/>
        </authorList>
    </citation>
    <scope>NUCLEOTIDE SEQUENCE [LARGE SCALE GENOMIC DNA]</scope>
    <source>
        <strain evidence="4">HD-03</strain>
    </source>
</reference>
<accession>A0A024P4J1</accession>
<evidence type="ECO:0000256" key="2">
    <source>
        <dbReference type="ARBA" id="ARBA00023239"/>
    </source>
</evidence>